<dbReference type="SUPFAM" id="SSF55729">
    <property type="entry name" value="Acyl-CoA N-acyltransferases (Nat)"/>
    <property type="match status" value="1"/>
</dbReference>
<accession>A0ABW1J4D6</accession>
<dbReference type="Gene3D" id="3.10.180.10">
    <property type="entry name" value="2,3-Dihydroxybiphenyl 1,2-Dioxygenase, domain 1"/>
    <property type="match status" value="1"/>
</dbReference>
<dbReference type="InterPro" id="IPR000182">
    <property type="entry name" value="GNAT_dom"/>
</dbReference>
<dbReference type="CDD" id="cd04301">
    <property type="entry name" value="NAT_SF"/>
    <property type="match status" value="1"/>
</dbReference>
<dbReference type="InterPro" id="IPR037523">
    <property type="entry name" value="VOC_core"/>
</dbReference>
<evidence type="ECO:0000256" key="1">
    <source>
        <dbReference type="ARBA" id="ARBA00022679"/>
    </source>
</evidence>
<evidence type="ECO:0000256" key="2">
    <source>
        <dbReference type="ARBA" id="ARBA00023315"/>
    </source>
</evidence>
<feature type="domain" description="N-acetyltransferase" evidence="3">
    <location>
        <begin position="138"/>
        <end position="299"/>
    </location>
</feature>
<gene>
    <name evidence="5" type="ORF">ACFQE5_15865</name>
</gene>
<dbReference type="PANTHER" id="PTHR43877">
    <property type="entry name" value="AMINOALKYLPHOSPHONATE N-ACETYLTRANSFERASE-RELATED-RELATED"/>
    <property type="match status" value="1"/>
</dbReference>
<keyword evidence="2 5" id="KW-0012">Acyltransferase</keyword>
<name>A0ABW1J4D6_9PSEU</name>
<evidence type="ECO:0000259" key="4">
    <source>
        <dbReference type="PROSITE" id="PS51819"/>
    </source>
</evidence>
<dbReference type="EC" id="2.3.1.-" evidence="5"/>
<dbReference type="Pfam" id="PF00583">
    <property type="entry name" value="Acetyltransf_1"/>
    <property type="match status" value="1"/>
</dbReference>
<keyword evidence="6" id="KW-1185">Reference proteome</keyword>
<dbReference type="GO" id="GO:0016746">
    <property type="term" value="F:acyltransferase activity"/>
    <property type="evidence" value="ECO:0007669"/>
    <property type="project" value="UniProtKB-KW"/>
</dbReference>
<proteinExistence type="predicted"/>
<dbReference type="RefSeq" id="WP_379585893.1">
    <property type="nucleotide sequence ID" value="NZ_JBHSQW010000033.1"/>
</dbReference>
<dbReference type="CDD" id="cd06587">
    <property type="entry name" value="VOC"/>
    <property type="match status" value="1"/>
</dbReference>
<dbReference type="Proteomes" id="UP001596302">
    <property type="component" value="Unassembled WGS sequence"/>
</dbReference>
<dbReference type="EMBL" id="JBHSQW010000033">
    <property type="protein sequence ID" value="MFC5995693.1"/>
    <property type="molecule type" value="Genomic_DNA"/>
</dbReference>
<dbReference type="Gene3D" id="3.40.630.30">
    <property type="match status" value="1"/>
</dbReference>
<evidence type="ECO:0000313" key="5">
    <source>
        <dbReference type="EMBL" id="MFC5995693.1"/>
    </source>
</evidence>
<evidence type="ECO:0000313" key="6">
    <source>
        <dbReference type="Proteomes" id="UP001596302"/>
    </source>
</evidence>
<dbReference type="Pfam" id="PF22659">
    <property type="entry name" value="YycE-like_C"/>
    <property type="match status" value="1"/>
</dbReference>
<dbReference type="InterPro" id="IPR029068">
    <property type="entry name" value="Glyas_Bleomycin-R_OHBP_Dase"/>
</dbReference>
<dbReference type="InterPro" id="IPR058998">
    <property type="entry name" value="YycE-like_N"/>
</dbReference>
<dbReference type="PROSITE" id="PS51819">
    <property type="entry name" value="VOC"/>
    <property type="match status" value="1"/>
</dbReference>
<reference evidence="6" key="1">
    <citation type="journal article" date="2019" name="Int. J. Syst. Evol. Microbiol.">
        <title>The Global Catalogue of Microorganisms (GCM) 10K type strain sequencing project: providing services to taxonomists for standard genome sequencing and annotation.</title>
        <authorList>
            <consortium name="The Broad Institute Genomics Platform"/>
            <consortium name="The Broad Institute Genome Sequencing Center for Infectious Disease"/>
            <person name="Wu L."/>
            <person name="Ma J."/>
        </authorList>
    </citation>
    <scope>NUCLEOTIDE SEQUENCE [LARGE SCALE GENOMIC DNA]</scope>
    <source>
        <strain evidence="6">CCM 8391</strain>
    </source>
</reference>
<organism evidence="5 6">
    <name type="scientific">Pseudonocardia hispaniensis</name>
    <dbReference type="NCBI Taxonomy" id="904933"/>
    <lineage>
        <taxon>Bacteria</taxon>
        <taxon>Bacillati</taxon>
        <taxon>Actinomycetota</taxon>
        <taxon>Actinomycetes</taxon>
        <taxon>Pseudonocardiales</taxon>
        <taxon>Pseudonocardiaceae</taxon>
        <taxon>Pseudonocardia</taxon>
    </lineage>
</organism>
<dbReference type="Pfam" id="PF22658">
    <property type="entry name" value="YycE-like_N"/>
    <property type="match status" value="1"/>
</dbReference>
<sequence length="308" mass="34296">MTSQPWPAMLPVRQVRIARPTDRLDELVRFYRDGLGLPELDRFAGHAGYRGVLLGLPGTHHHLEFTQHDRGSPGPAPTRDNLLVLYFDDRARTERVAARLAALGHSPVEAENPYWTDNGAVTVEDPDRWRVVLMPQPLTGRPEPPVAIEWYDGDRDALRPMFELAEDSPAELDSYLHSGRVLVARAGPNIVGHLQLVDSDRSDQAEVKNMAVREDLRGQGLGRHLMRTALVRLAAEGVGTVRVATAAADTENLRFYQRQGFRLRSIERDAFTEAAGYPPGSQVAGIPLRDRVWLDLRLDPDPSGGRTT</sequence>
<dbReference type="SUPFAM" id="SSF54593">
    <property type="entry name" value="Glyoxalase/Bleomycin resistance protein/Dihydroxybiphenyl dioxygenase"/>
    <property type="match status" value="1"/>
</dbReference>
<dbReference type="PROSITE" id="PS51186">
    <property type="entry name" value="GNAT"/>
    <property type="match status" value="1"/>
</dbReference>
<comment type="caution">
    <text evidence="5">The sequence shown here is derived from an EMBL/GenBank/DDBJ whole genome shotgun (WGS) entry which is preliminary data.</text>
</comment>
<feature type="domain" description="VOC" evidence="4">
    <location>
        <begin position="13"/>
        <end position="136"/>
    </location>
</feature>
<dbReference type="InterPro" id="IPR058997">
    <property type="entry name" value="YycE-like_C"/>
</dbReference>
<protein>
    <submittedName>
        <fullName evidence="5">GNAT family N-acetyltransferase</fullName>
        <ecNumber evidence="5">2.3.1.-</ecNumber>
    </submittedName>
</protein>
<evidence type="ECO:0000259" key="3">
    <source>
        <dbReference type="PROSITE" id="PS51186"/>
    </source>
</evidence>
<dbReference type="InterPro" id="IPR050832">
    <property type="entry name" value="Bact_Acetyltransf"/>
</dbReference>
<dbReference type="InterPro" id="IPR016181">
    <property type="entry name" value="Acyl_CoA_acyltransferase"/>
</dbReference>
<keyword evidence="1 5" id="KW-0808">Transferase</keyword>